<feature type="domain" description="DUF676" evidence="9">
    <location>
        <begin position="192"/>
        <end position="266"/>
    </location>
</feature>
<evidence type="ECO:0000256" key="3">
    <source>
        <dbReference type="ARBA" id="ARBA00004370"/>
    </source>
</evidence>
<evidence type="ECO:0000256" key="2">
    <source>
        <dbReference type="ARBA" id="ARBA00004240"/>
    </source>
</evidence>
<name>G9NKT0_HYPAI</name>
<dbReference type="Pfam" id="PF05057">
    <property type="entry name" value="DUF676"/>
    <property type="match status" value="1"/>
</dbReference>
<dbReference type="EMBL" id="ABDG02000018">
    <property type="protein sequence ID" value="EHK48502.1"/>
    <property type="molecule type" value="Genomic_DNA"/>
</dbReference>
<dbReference type="PANTHER" id="PTHR48182">
    <property type="entry name" value="PROTEIN SERAC1"/>
    <property type="match status" value="1"/>
</dbReference>
<keyword evidence="5" id="KW-0256">Endoplasmic reticulum</keyword>
<dbReference type="InterPro" id="IPR052374">
    <property type="entry name" value="SERAC1"/>
</dbReference>
<evidence type="ECO:0000313" key="11">
    <source>
        <dbReference type="Proteomes" id="UP000005426"/>
    </source>
</evidence>
<proteinExistence type="inferred from homology"/>
<keyword evidence="11" id="KW-1185">Reference proteome</keyword>
<dbReference type="SUPFAM" id="SSF53474">
    <property type="entry name" value="alpha/beta-Hydrolases"/>
    <property type="match status" value="1"/>
</dbReference>
<feature type="transmembrane region" description="Helical" evidence="8">
    <location>
        <begin position="53"/>
        <end position="77"/>
    </location>
</feature>
<accession>G9NKT0</accession>
<comment type="subcellular location">
    <subcellularLocation>
        <location evidence="2">Endoplasmic reticulum</location>
    </subcellularLocation>
    <subcellularLocation>
        <location evidence="3">Membrane</location>
    </subcellularLocation>
    <subcellularLocation>
        <location evidence="1">Mitochondrion</location>
    </subcellularLocation>
</comment>
<reference evidence="10 11" key="1">
    <citation type="journal article" date="2011" name="Genome Biol.">
        <title>Comparative genome sequence analysis underscores mycoparasitism as the ancestral life style of Trichoderma.</title>
        <authorList>
            <person name="Kubicek C.P."/>
            <person name="Herrera-Estrella A."/>
            <person name="Seidl-Seiboth V."/>
            <person name="Martinez D.A."/>
            <person name="Druzhinina I.S."/>
            <person name="Thon M."/>
            <person name="Zeilinger S."/>
            <person name="Casas-Flores S."/>
            <person name="Horwitz B.A."/>
            <person name="Mukherjee P.K."/>
            <person name="Mukherjee M."/>
            <person name="Kredics L."/>
            <person name="Alcaraz L.D."/>
            <person name="Aerts A."/>
            <person name="Antal Z."/>
            <person name="Atanasova L."/>
            <person name="Cervantes-Badillo M.G."/>
            <person name="Challacombe J."/>
            <person name="Chertkov O."/>
            <person name="McCluskey K."/>
            <person name="Coulpier F."/>
            <person name="Deshpande N."/>
            <person name="von Doehren H."/>
            <person name="Ebbole D.J."/>
            <person name="Esquivel-Naranjo E.U."/>
            <person name="Fekete E."/>
            <person name="Flipphi M."/>
            <person name="Glaser F."/>
            <person name="Gomez-Rodriguez E.Y."/>
            <person name="Gruber S."/>
            <person name="Han C."/>
            <person name="Henrissat B."/>
            <person name="Hermosa R."/>
            <person name="Hernandez-Onate M."/>
            <person name="Karaffa L."/>
            <person name="Kosti I."/>
            <person name="Le Crom S."/>
            <person name="Lindquist E."/>
            <person name="Lucas S."/>
            <person name="Luebeck M."/>
            <person name="Luebeck P.S."/>
            <person name="Margeot A."/>
            <person name="Metz B."/>
            <person name="Misra M."/>
            <person name="Nevalainen H."/>
            <person name="Omann M."/>
            <person name="Packer N."/>
            <person name="Perrone G."/>
            <person name="Uresti-Rivera E.E."/>
            <person name="Salamov A."/>
            <person name="Schmoll M."/>
            <person name="Seiboth B."/>
            <person name="Shapiro H."/>
            <person name="Sukno S."/>
            <person name="Tamayo-Ramos J.A."/>
            <person name="Tisch D."/>
            <person name="Wiest A."/>
            <person name="Wilkinson H.H."/>
            <person name="Zhang M."/>
            <person name="Coutinho P.M."/>
            <person name="Kenerley C.M."/>
            <person name="Monte E."/>
            <person name="Baker S.E."/>
            <person name="Grigoriev I.V."/>
        </authorList>
    </citation>
    <scope>NUCLEOTIDE SEQUENCE [LARGE SCALE GENOMIC DNA]</scope>
    <source>
        <strain evidence="11">ATCC 20476 / IMI 206040</strain>
    </source>
</reference>
<dbReference type="HOGENOM" id="CLU_655616_0_0_1"/>
<evidence type="ECO:0000256" key="8">
    <source>
        <dbReference type="SAM" id="Phobius"/>
    </source>
</evidence>
<dbReference type="Gene3D" id="3.40.50.1820">
    <property type="entry name" value="alpha/beta hydrolase"/>
    <property type="match status" value="1"/>
</dbReference>
<dbReference type="GeneID" id="25786625"/>
<dbReference type="KEGG" id="tatv:25786625"/>
<dbReference type="AlphaFoldDB" id="G9NKT0"/>
<dbReference type="OrthoDB" id="5154032at2759"/>
<dbReference type="InterPro" id="IPR007751">
    <property type="entry name" value="DUF676_lipase-like"/>
</dbReference>
<dbReference type="InterPro" id="IPR029058">
    <property type="entry name" value="AB_hydrolase_fold"/>
</dbReference>
<evidence type="ECO:0000256" key="1">
    <source>
        <dbReference type="ARBA" id="ARBA00004173"/>
    </source>
</evidence>
<gene>
    <name evidence="10" type="ORF">TRIATDRAFT_93964</name>
</gene>
<dbReference type="GO" id="GO:0016020">
    <property type="term" value="C:membrane"/>
    <property type="evidence" value="ECO:0007669"/>
    <property type="project" value="UniProtKB-SubCell"/>
</dbReference>
<protein>
    <recommendedName>
        <fullName evidence="9">DUF676 domain-containing protein</fullName>
    </recommendedName>
</protein>
<evidence type="ECO:0000256" key="4">
    <source>
        <dbReference type="ARBA" id="ARBA00007920"/>
    </source>
</evidence>
<dbReference type="PANTHER" id="PTHR48182:SF2">
    <property type="entry name" value="PROTEIN SERAC1"/>
    <property type="match status" value="1"/>
</dbReference>
<comment type="similarity">
    <text evidence="4">Belongs to the putative lipase ROG1 family.</text>
</comment>
<keyword evidence="7 8" id="KW-0472">Membrane</keyword>
<organism evidence="10 11">
    <name type="scientific">Hypocrea atroviridis (strain ATCC 20476 / IMI 206040)</name>
    <name type="common">Trichoderma atroviride</name>
    <dbReference type="NCBI Taxonomy" id="452589"/>
    <lineage>
        <taxon>Eukaryota</taxon>
        <taxon>Fungi</taxon>
        <taxon>Dikarya</taxon>
        <taxon>Ascomycota</taxon>
        <taxon>Pezizomycotina</taxon>
        <taxon>Sordariomycetes</taxon>
        <taxon>Hypocreomycetidae</taxon>
        <taxon>Hypocreales</taxon>
        <taxon>Hypocreaceae</taxon>
        <taxon>Trichoderma</taxon>
    </lineage>
</organism>
<evidence type="ECO:0000256" key="6">
    <source>
        <dbReference type="ARBA" id="ARBA00023128"/>
    </source>
</evidence>
<dbReference type="GO" id="GO:0005739">
    <property type="term" value="C:mitochondrion"/>
    <property type="evidence" value="ECO:0007669"/>
    <property type="project" value="UniProtKB-SubCell"/>
</dbReference>
<keyword evidence="6" id="KW-0496">Mitochondrion</keyword>
<sequence>MASTTLALIFGTYFCWAAMVSGKLFHQVWAGTLLFLVFLADKCLQQESTTYSFLYGTLCLLNLAVCIALSPVQVLLFKQKAAYETPRQLDVFLPKSAPGSHPGYSISVDIVAVHGLGSSPETAWAYKLDAPRDAAGNSTLAQNYTQPNANLKYGPMWLRDFLPLDALQARVLVYYHNSGWQAHALGMSLRDYGQDLLTSIEGVRQTETERHRPVVLIGYSFGGLIIKQAMLMAHGDTSGKSQSAFSPDCAKGFIFLETPHLGSELTIFAKALSLLGYWQGASTALLEVIDPRSPENKSLHEIFLTRFANRDMVNFYEVQPESVGPFPIMNAVKKDSAMIPQKDNIPCHGKYRAIHRFLSETDVGYTRLCQSIKRLVDNNINKQDVSDVSAMKALSFYVETDFQNDLQRDQNQIDVQTME</sequence>
<evidence type="ECO:0000259" key="9">
    <source>
        <dbReference type="Pfam" id="PF05057"/>
    </source>
</evidence>
<dbReference type="GO" id="GO:0005783">
    <property type="term" value="C:endoplasmic reticulum"/>
    <property type="evidence" value="ECO:0007669"/>
    <property type="project" value="UniProtKB-SubCell"/>
</dbReference>
<dbReference type="Proteomes" id="UP000005426">
    <property type="component" value="Unassembled WGS sequence"/>
</dbReference>
<keyword evidence="8" id="KW-0812">Transmembrane</keyword>
<evidence type="ECO:0000256" key="7">
    <source>
        <dbReference type="ARBA" id="ARBA00023136"/>
    </source>
</evidence>
<evidence type="ECO:0000256" key="5">
    <source>
        <dbReference type="ARBA" id="ARBA00022824"/>
    </source>
</evidence>
<comment type="caution">
    <text evidence="10">The sequence shown here is derived from an EMBL/GenBank/DDBJ whole genome shotgun (WGS) entry which is preliminary data.</text>
</comment>
<evidence type="ECO:0000313" key="10">
    <source>
        <dbReference type="EMBL" id="EHK48502.1"/>
    </source>
</evidence>
<keyword evidence="8" id="KW-1133">Transmembrane helix</keyword>